<feature type="transmembrane region" description="Helical" evidence="1">
    <location>
        <begin position="155"/>
        <end position="176"/>
    </location>
</feature>
<reference evidence="3" key="1">
    <citation type="submission" date="2016-10" db="EMBL/GenBank/DDBJ databases">
        <title>Sequence of Gallionella enrichment culture.</title>
        <authorList>
            <person name="Poehlein A."/>
            <person name="Muehling M."/>
            <person name="Daniel R."/>
        </authorList>
    </citation>
    <scope>NUCLEOTIDE SEQUENCE</scope>
</reference>
<name>A0A1J5SWH5_9ZZZZ</name>
<organism evidence="3">
    <name type="scientific">mine drainage metagenome</name>
    <dbReference type="NCBI Taxonomy" id="410659"/>
    <lineage>
        <taxon>unclassified sequences</taxon>
        <taxon>metagenomes</taxon>
        <taxon>ecological metagenomes</taxon>
    </lineage>
</organism>
<accession>A0A1J5SWH5</accession>
<keyword evidence="1" id="KW-0812">Transmembrane</keyword>
<dbReference type="InterPro" id="IPR043738">
    <property type="entry name" value="DUF5683"/>
</dbReference>
<dbReference type="EMBL" id="MLJW01000016">
    <property type="protein sequence ID" value="OIR12839.1"/>
    <property type="molecule type" value="Genomic_DNA"/>
</dbReference>
<protein>
    <recommendedName>
        <fullName evidence="2">DUF5683 domain-containing protein</fullName>
    </recommendedName>
</protein>
<evidence type="ECO:0000256" key="1">
    <source>
        <dbReference type="SAM" id="Phobius"/>
    </source>
</evidence>
<keyword evidence="1" id="KW-1133">Transmembrane helix</keyword>
<proteinExistence type="predicted"/>
<keyword evidence="1" id="KW-0472">Membrane</keyword>
<feature type="domain" description="DUF5683" evidence="2">
    <location>
        <begin position="51"/>
        <end position="209"/>
    </location>
</feature>
<sequence>MKLFYLIFIFAFVNVHSLSAQSEKKDSTKSSLISDSSKIIPEKKNSVVKQKHIPRIATRRSAMIPGWGQAYNREYWKIPIIYGALAIPAYTFVDNNNFYKMCKFAYDAVYAATYNHDSSQLKFIDMRVRRTDSTLLGLSDYQNYRNTFRKNRDYSIFWFIILWGVNVADATVFAHLKDFDVSDDLTMHIQPNINPMTRTPEIGFVFNLKNAPKRPKNIAR</sequence>
<comment type="caution">
    <text evidence="3">The sequence shown here is derived from an EMBL/GenBank/DDBJ whole genome shotgun (WGS) entry which is preliminary data.</text>
</comment>
<evidence type="ECO:0000313" key="3">
    <source>
        <dbReference type="EMBL" id="OIR12839.1"/>
    </source>
</evidence>
<dbReference type="Pfam" id="PF18935">
    <property type="entry name" value="DUF5683"/>
    <property type="match status" value="1"/>
</dbReference>
<gene>
    <name evidence="3" type="ORF">GALL_59060</name>
</gene>
<dbReference type="AlphaFoldDB" id="A0A1J5SWH5"/>
<feature type="transmembrane region" description="Helical" evidence="1">
    <location>
        <begin position="75"/>
        <end position="93"/>
    </location>
</feature>
<evidence type="ECO:0000259" key="2">
    <source>
        <dbReference type="Pfam" id="PF18935"/>
    </source>
</evidence>